<sequence length="67" mass="7698">MIKKMAVYLIIVASLFCSCEQKSEPSSFCNEFNFPIEDLIKETTRDDRKLTIPSPKDLKEGTVKKEI</sequence>
<organism evidence="1 2">
    <name type="scientific">Dokdonia pacifica</name>
    <dbReference type="NCBI Taxonomy" id="1627892"/>
    <lineage>
        <taxon>Bacteria</taxon>
        <taxon>Pseudomonadati</taxon>
        <taxon>Bacteroidota</taxon>
        <taxon>Flavobacteriia</taxon>
        <taxon>Flavobacteriales</taxon>
        <taxon>Flavobacteriaceae</taxon>
        <taxon>Dokdonia</taxon>
    </lineage>
</organism>
<gene>
    <name evidence="1" type="ORF">SAMN06265376_10419</name>
</gene>
<accession>A0A238ZXY4</accession>
<evidence type="ECO:0000313" key="1">
    <source>
        <dbReference type="EMBL" id="SNR88235.1"/>
    </source>
</evidence>
<dbReference type="Proteomes" id="UP000198379">
    <property type="component" value="Unassembled WGS sequence"/>
</dbReference>
<name>A0A238ZXY4_9FLAO</name>
<dbReference type="AlphaFoldDB" id="A0A238ZXY4"/>
<evidence type="ECO:0008006" key="3">
    <source>
        <dbReference type="Google" id="ProtNLM"/>
    </source>
</evidence>
<reference evidence="1 2" key="1">
    <citation type="submission" date="2017-06" db="EMBL/GenBank/DDBJ databases">
        <authorList>
            <person name="Kim H.J."/>
            <person name="Triplett B.A."/>
        </authorList>
    </citation>
    <scope>NUCLEOTIDE SEQUENCE [LARGE SCALE GENOMIC DNA]</scope>
    <source>
        <strain evidence="1 2">DSM 25597</strain>
    </source>
</reference>
<dbReference type="PROSITE" id="PS51257">
    <property type="entry name" value="PROKAR_LIPOPROTEIN"/>
    <property type="match status" value="1"/>
</dbReference>
<keyword evidence="2" id="KW-1185">Reference proteome</keyword>
<protein>
    <recommendedName>
        <fullName evidence="3">Lipoprotein</fullName>
    </recommendedName>
</protein>
<evidence type="ECO:0000313" key="2">
    <source>
        <dbReference type="Proteomes" id="UP000198379"/>
    </source>
</evidence>
<proteinExistence type="predicted"/>
<dbReference type="EMBL" id="FZNY01000004">
    <property type="protein sequence ID" value="SNR88235.1"/>
    <property type="molecule type" value="Genomic_DNA"/>
</dbReference>